<evidence type="ECO:0000259" key="1">
    <source>
        <dbReference type="Pfam" id="PF06568"/>
    </source>
</evidence>
<evidence type="ECO:0000313" key="2">
    <source>
        <dbReference type="EMBL" id="MDY0872360.1"/>
    </source>
</evidence>
<proteinExistence type="predicted"/>
<protein>
    <submittedName>
        <fullName evidence="2">DUF1127 domain-containing protein</fullName>
    </submittedName>
</protein>
<sequence length="85" mass="9751">MTQISLFSGSAATSQRSTRLFSNTRLAAATSALGHLGALVIAFQEWQERHRTRRDLMRLSDHQLKDIGLSRFDAEEEFQKPFWQV</sequence>
<dbReference type="Proteomes" id="UP001271769">
    <property type="component" value="Unassembled WGS sequence"/>
</dbReference>
<gene>
    <name evidence="2" type="ORF">SMD31_10520</name>
</gene>
<accession>A0ABU5DZK7</accession>
<comment type="caution">
    <text evidence="2">The sequence shown here is derived from an EMBL/GenBank/DDBJ whole genome shotgun (WGS) entry which is preliminary data.</text>
</comment>
<keyword evidence="3" id="KW-1185">Reference proteome</keyword>
<name>A0ABU5DZK7_9PROT</name>
<dbReference type="RefSeq" id="WP_320500782.1">
    <property type="nucleotide sequence ID" value="NZ_JAXCLX010000001.1"/>
</dbReference>
<organism evidence="2 3">
    <name type="scientific">Dongia rigui</name>
    <dbReference type="NCBI Taxonomy" id="940149"/>
    <lineage>
        <taxon>Bacteria</taxon>
        <taxon>Pseudomonadati</taxon>
        <taxon>Pseudomonadota</taxon>
        <taxon>Alphaproteobacteria</taxon>
        <taxon>Rhodospirillales</taxon>
        <taxon>Dongiaceae</taxon>
        <taxon>Dongia</taxon>
    </lineage>
</organism>
<dbReference type="Pfam" id="PF06568">
    <property type="entry name" value="YjiS-like"/>
    <property type="match status" value="1"/>
</dbReference>
<reference evidence="2 3" key="1">
    <citation type="journal article" date="2013" name="Antonie Van Leeuwenhoek">
        <title>Dongia rigui sp. nov., isolated from freshwater of a large wetland in Korea.</title>
        <authorList>
            <person name="Baik K.S."/>
            <person name="Hwang Y.M."/>
            <person name="Choi J.S."/>
            <person name="Kwon J."/>
            <person name="Seong C.N."/>
        </authorList>
    </citation>
    <scope>NUCLEOTIDE SEQUENCE [LARGE SCALE GENOMIC DNA]</scope>
    <source>
        <strain evidence="2 3">04SU4-P</strain>
    </source>
</reference>
<feature type="domain" description="YjiS-like" evidence="1">
    <location>
        <begin position="42"/>
        <end position="75"/>
    </location>
</feature>
<dbReference type="InterPro" id="IPR009506">
    <property type="entry name" value="YjiS-like"/>
</dbReference>
<dbReference type="EMBL" id="JAXCLX010000001">
    <property type="protein sequence ID" value="MDY0872360.1"/>
    <property type="molecule type" value="Genomic_DNA"/>
</dbReference>
<evidence type="ECO:0000313" key="3">
    <source>
        <dbReference type="Proteomes" id="UP001271769"/>
    </source>
</evidence>